<accession>A0A9Q0V3K6</accession>
<comment type="caution">
    <text evidence="1">The sequence shown here is derived from an EMBL/GenBank/DDBJ whole genome shotgun (WGS) entry which is preliminary data.</text>
</comment>
<protein>
    <submittedName>
        <fullName evidence="1">Uncharacterized protein</fullName>
    </submittedName>
</protein>
<gene>
    <name evidence="1" type="ORF">OIU79_001282</name>
</gene>
<evidence type="ECO:0000313" key="2">
    <source>
        <dbReference type="Proteomes" id="UP001151532"/>
    </source>
</evidence>
<dbReference type="Proteomes" id="UP001151532">
    <property type="component" value="Chromosome 7"/>
</dbReference>
<name>A0A9Q0V3K6_SALPP</name>
<organism evidence="1 2">
    <name type="scientific">Salix purpurea</name>
    <name type="common">Purple osier willow</name>
    <dbReference type="NCBI Taxonomy" id="77065"/>
    <lineage>
        <taxon>Eukaryota</taxon>
        <taxon>Viridiplantae</taxon>
        <taxon>Streptophyta</taxon>
        <taxon>Embryophyta</taxon>
        <taxon>Tracheophyta</taxon>
        <taxon>Spermatophyta</taxon>
        <taxon>Magnoliopsida</taxon>
        <taxon>eudicotyledons</taxon>
        <taxon>Gunneridae</taxon>
        <taxon>Pentapetalae</taxon>
        <taxon>rosids</taxon>
        <taxon>fabids</taxon>
        <taxon>Malpighiales</taxon>
        <taxon>Salicaceae</taxon>
        <taxon>Saliceae</taxon>
        <taxon>Salix</taxon>
    </lineage>
</organism>
<dbReference type="EMBL" id="JAPFFK010000010">
    <property type="protein sequence ID" value="KAJ6741332.1"/>
    <property type="molecule type" value="Genomic_DNA"/>
</dbReference>
<dbReference type="AlphaFoldDB" id="A0A9Q0V3K6"/>
<sequence>MLLASLNLIMLNYFFSHTVYILTGCVPKLITIIETGNDFMEKGPSDHVRD</sequence>
<keyword evidence="2" id="KW-1185">Reference proteome</keyword>
<evidence type="ECO:0000313" key="1">
    <source>
        <dbReference type="EMBL" id="KAJ6741332.1"/>
    </source>
</evidence>
<proteinExistence type="predicted"/>
<reference evidence="1" key="1">
    <citation type="submission" date="2022-11" db="EMBL/GenBank/DDBJ databases">
        <authorList>
            <person name="Hyden B.L."/>
            <person name="Feng K."/>
            <person name="Yates T."/>
            <person name="Jawdy S."/>
            <person name="Smart L.B."/>
            <person name="Muchero W."/>
        </authorList>
    </citation>
    <scope>NUCLEOTIDE SEQUENCE</scope>
    <source>
        <tissue evidence="1">Shoot tip</tissue>
    </source>
</reference>
<reference evidence="1" key="2">
    <citation type="journal article" date="2023" name="Int. J. Mol. Sci.">
        <title>De Novo Assembly and Annotation of 11 Diverse Shrub Willow (Salix) Genomes Reveals Novel Gene Organization in Sex-Linked Regions.</title>
        <authorList>
            <person name="Hyden B."/>
            <person name="Feng K."/>
            <person name="Yates T.B."/>
            <person name="Jawdy S."/>
            <person name="Cereghino C."/>
            <person name="Smart L.B."/>
            <person name="Muchero W."/>
        </authorList>
    </citation>
    <scope>NUCLEOTIDE SEQUENCE</scope>
    <source>
        <tissue evidence="1">Shoot tip</tissue>
    </source>
</reference>